<keyword evidence="4 8" id="KW-0812">Transmembrane</keyword>
<keyword evidence="3" id="KW-0813">Transport</keyword>
<accession>A0A7R9EJG7</accession>
<evidence type="ECO:0000256" key="3">
    <source>
        <dbReference type="ARBA" id="ARBA00022448"/>
    </source>
</evidence>
<dbReference type="GO" id="GO:0005886">
    <property type="term" value="C:plasma membrane"/>
    <property type="evidence" value="ECO:0007669"/>
    <property type="project" value="TreeGrafter"/>
</dbReference>
<dbReference type="GO" id="GO:0005283">
    <property type="term" value="F:amino acid:sodium symporter activity"/>
    <property type="evidence" value="ECO:0007669"/>
    <property type="project" value="TreeGrafter"/>
</dbReference>
<comment type="subcellular location">
    <subcellularLocation>
        <location evidence="1">Membrane</location>
        <topology evidence="1">Multi-pass membrane protein</topology>
    </subcellularLocation>
</comment>
<dbReference type="PANTHER" id="PTHR11616">
    <property type="entry name" value="SODIUM/CHLORIDE DEPENDENT TRANSPORTER"/>
    <property type="match status" value="1"/>
</dbReference>
<keyword evidence="7 8" id="KW-0472">Membrane</keyword>
<evidence type="ECO:0000256" key="6">
    <source>
        <dbReference type="ARBA" id="ARBA00022989"/>
    </source>
</evidence>
<name>A0A7R9EJG7_9NEOP</name>
<comment type="similarity">
    <text evidence="2">Belongs to the sodium:neurotransmitter symporter (SNF) (TC 2.A.22) family.</text>
</comment>
<evidence type="ECO:0000256" key="4">
    <source>
        <dbReference type="ARBA" id="ARBA00022692"/>
    </source>
</evidence>
<evidence type="ECO:0000256" key="2">
    <source>
        <dbReference type="ARBA" id="ARBA00006459"/>
    </source>
</evidence>
<evidence type="ECO:0000256" key="8">
    <source>
        <dbReference type="SAM" id="Phobius"/>
    </source>
</evidence>
<protein>
    <submittedName>
        <fullName evidence="9">Uncharacterized protein</fullName>
    </submittedName>
</protein>
<dbReference type="SUPFAM" id="SSF161070">
    <property type="entry name" value="SNF-like"/>
    <property type="match status" value="1"/>
</dbReference>
<dbReference type="PROSITE" id="PS50267">
    <property type="entry name" value="NA_NEUROTRAN_SYMP_3"/>
    <property type="match status" value="1"/>
</dbReference>
<feature type="transmembrane region" description="Helical" evidence="8">
    <location>
        <begin position="44"/>
        <end position="62"/>
    </location>
</feature>
<sequence length="212" mass="24262">MFVVSCRGVLSVHVKVLIDQFVQIEAIVTGITDEFPQLRKHKTFVTFVACFTMFLGSLIYITNGGMYVLSMIDWYAGSISVILICIVEVVIVGWIYGVDEFVRDLEFMVKEKISFWWIYVRCRDPHLVLRDIKEFNTDRVIHPTAKHETKREETEGERSSGARLCVDARIVSSCIDSKNSSEYPILDHLELVQHGGRGVAPRLASVYEYGKY</sequence>
<evidence type="ECO:0000256" key="5">
    <source>
        <dbReference type="ARBA" id="ARBA00022847"/>
    </source>
</evidence>
<proteinExistence type="inferred from homology"/>
<keyword evidence="5" id="KW-0769">Symport</keyword>
<evidence type="ECO:0000256" key="7">
    <source>
        <dbReference type="ARBA" id="ARBA00023136"/>
    </source>
</evidence>
<gene>
    <name evidence="9" type="ORF">TMSB3V08_LOCUS10748</name>
</gene>
<dbReference type="InterPro" id="IPR037272">
    <property type="entry name" value="SNS_sf"/>
</dbReference>
<dbReference type="GO" id="GO:0089718">
    <property type="term" value="P:amino acid import across plasma membrane"/>
    <property type="evidence" value="ECO:0007669"/>
    <property type="project" value="TreeGrafter"/>
</dbReference>
<dbReference type="InterPro" id="IPR000175">
    <property type="entry name" value="Na/ntran_symport"/>
</dbReference>
<dbReference type="PANTHER" id="PTHR11616:SF241">
    <property type="entry name" value="SODIUM- AND CHLORIDE-DEPENDENT GLYCINE TRANSPORTER 2"/>
    <property type="match status" value="1"/>
</dbReference>
<evidence type="ECO:0000256" key="1">
    <source>
        <dbReference type="ARBA" id="ARBA00004141"/>
    </source>
</evidence>
<dbReference type="AlphaFoldDB" id="A0A7R9EJG7"/>
<keyword evidence="6 8" id="KW-1133">Transmembrane helix</keyword>
<reference evidence="9" key="1">
    <citation type="submission" date="2020-11" db="EMBL/GenBank/DDBJ databases">
        <authorList>
            <person name="Tran Van P."/>
        </authorList>
    </citation>
    <scope>NUCLEOTIDE SEQUENCE</scope>
</reference>
<dbReference type="EMBL" id="OB797107">
    <property type="protein sequence ID" value="CAD7434090.1"/>
    <property type="molecule type" value="Genomic_DNA"/>
</dbReference>
<organism evidence="9">
    <name type="scientific">Timema monikensis</name>
    <dbReference type="NCBI Taxonomy" id="170555"/>
    <lineage>
        <taxon>Eukaryota</taxon>
        <taxon>Metazoa</taxon>
        <taxon>Ecdysozoa</taxon>
        <taxon>Arthropoda</taxon>
        <taxon>Hexapoda</taxon>
        <taxon>Insecta</taxon>
        <taxon>Pterygota</taxon>
        <taxon>Neoptera</taxon>
        <taxon>Polyneoptera</taxon>
        <taxon>Phasmatodea</taxon>
        <taxon>Timematodea</taxon>
        <taxon>Timematoidea</taxon>
        <taxon>Timematidae</taxon>
        <taxon>Timema</taxon>
    </lineage>
</organism>
<feature type="transmembrane region" description="Helical" evidence="8">
    <location>
        <begin position="74"/>
        <end position="98"/>
    </location>
</feature>
<dbReference type="Pfam" id="PF00209">
    <property type="entry name" value="SNF"/>
    <property type="match status" value="1"/>
</dbReference>
<evidence type="ECO:0000313" key="9">
    <source>
        <dbReference type="EMBL" id="CAD7434090.1"/>
    </source>
</evidence>